<dbReference type="InterPro" id="IPR001387">
    <property type="entry name" value="Cro/C1-type_HTH"/>
</dbReference>
<sequence>MMTITCQVIAATTSVDQYCAYNNKAEPSPMRTTACESRDQSPFAATLKKWRKARKFSQLELSLEAGISQRHLSFLESGRSRPGKDTIIQLTDALNMPLRDRNQMLKSAGFAALYKERALDDATMVSVKSALTMMLDHHEPYPALVVDRNWNLYMANDASNKLLGLIGEPDPSLLDDGKLNIYRLTFSNKGLRPFITNWPTIANPLLLRLQAEVSDDPQNRFLADLLQEVQSLAREHSYTAADISATVAPVLGISMQLGDVKLNLFSMISAFGTALDVTASELKVETFFPADEATKAFFQIK</sequence>
<dbReference type="InterPro" id="IPR010982">
    <property type="entry name" value="Lambda_DNA-bd_dom_sf"/>
</dbReference>
<dbReference type="InterPro" id="IPR041413">
    <property type="entry name" value="MLTR_LBD"/>
</dbReference>
<organism evidence="2 3">
    <name type="scientific">Fluctibacter halophilus</name>
    <dbReference type="NCBI Taxonomy" id="226011"/>
    <lineage>
        <taxon>Bacteria</taxon>
        <taxon>Pseudomonadati</taxon>
        <taxon>Pseudomonadota</taxon>
        <taxon>Gammaproteobacteria</taxon>
        <taxon>Alteromonadales</taxon>
        <taxon>Alteromonadaceae</taxon>
        <taxon>Fluctibacter</taxon>
    </lineage>
</organism>
<dbReference type="Pfam" id="PF01381">
    <property type="entry name" value="HTH_3"/>
    <property type="match status" value="1"/>
</dbReference>
<evidence type="ECO:0000313" key="2">
    <source>
        <dbReference type="EMBL" id="MCC2615916.1"/>
    </source>
</evidence>
<dbReference type="Pfam" id="PF17765">
    <property type="entry name" value="MLTR_LBD"/>
    <property type="match status" value="1"/>
</dbReference>
<name>A0ABS8G9N1_9ALTE</name>
<dbReference type="Gene3D" id="1.10.260.40">
    <property type="entry name" value="lambda repressor-like DNA-binding domains"/>
    <property type="match status" value="1"/>
</dbReference>
<dbReference type="PANTHER" id="PTHR35010:SF4">
    <property type="entry name" value="BLL5781 PROTEIN"/>
    <property type="match status" value="1"/>
</dbReference>
<reference evidence="2 3" key="1">
    <citation type="submission" date="2021-10" db="EMBL/GenBank/DDBJ databases">
        <title>Draft genome of Aestuariibacter halophilus JC2043.</title>
        <authorList>
            <person name="Emsley S.A."/>
            <person name="Pfannmuller K.M."/>
            <person name="Ushijima B."/>
            <person name="Saw J.H."/>
            <person name="Videau P."/>
        </authorList>
    </citation>
    <scope>NUCLEOTIDE SEQUENCE [LARGE SCALE GENOMIC DNA]</scope>
    <source>
        <strain evidence="2 3">JC2043</strain>
    </source>
</reference>
<feature type="domain" description="HTH cro/C1-type" evidence="1">
    <location>
        <begin position="47"/>
        <end position="101"/>
    </location>
</feature>
<dbReference type="EMBL" id="JAJEWP010000001">
    <property type="protein sequence ID" value="MCC2615916.1"/>
    <property type="molecule type" value="Genomic_DNA"/>
</dbReference>
<dbReference type="PANTHER" id="PTHR35010">
    <property type="entry name" value="BLL4672 PROTEIN-RELATED"/>
    <property type="match status" value="1"/>
</dbReference>
<evidence type="ECO:0000313" key="3">
    <source>
        <dbReference type="Proteomes" id="UP001520878"/>
    </source>
</evidence>
<dbReference type="Gene3D" id="3.30.450.180">
    <property type="match status" value="1"/>
</dbReference>
<dbReference type="Proteomes" id="UP001520878">
    <property type="component" value="Unassembled WGS sequence"/>
</dbReference>
<dbReference type="SMART" id="SM00530">
    <property type="entry name" value="HTH_XRE"/>
    <property type="match status" value="1"/>
</dbReference>
<dbReference type="SUPFAM" id="SSF47413">
    <property type="entry name" value="lambda repressor-like DNA-binding domains"/>
    <property type="match status" value="1"/>
</dbReference>
<dbReference type="RefSeq" id="WP_229158319.1">
    <property type="nucleotide sequence ID" value="NZ_JAJEWP010000001.1"/>
</dbReference>
<protein>
    <submittedName>
        <fullName evidence="2">Helix-turn-helix transcriptional regulator</fullName>
    </submittedName>
</protein>
<comment type="caution">
    <text evidence="2">The sequence shown here is derived from an EMBL/GenBank/DDBJ whole genome shotgun (WGS) entry which is preliminary data.</text>
</comment>
<gene>
    <name evidence="2" type="ORF">LJ739_06655</name>
</gene>
<keyword evidence="3" id="KW-1185">Reference proteome</keyword>
<dbReference type="CDD" id="cd00093">
    <property type="entry name" value="HTH_XRE"/>
    <property type="match status" value="1"/>
</dbReference>
<evidence type="ECO:0000259" key="1">
    <source>
        <dbReference type="PROSITE" id="PS50943"/>
    </source>
</evidence>
<dbReference type="PROSITE" id="PS50943">
    <property type="entry name" value="HTH_CROC1"/>
    <property type="match status" value="1"/>
</dbReference>
<proteinExistence type="predicted"/>
<accession>A0ABS8G9N1</accession>